<evidence type="ECO:0000313" key="2">
    <source>
        <dbReference type="EMBL" id="CDZ46079.1"/>
    </source>
</evidence>
<keyword evidence="1" id="KW-0732">Signal</keyword>
<evidence type="ECO:0000313" key="3">
    <source>
        <dbReference type="Proteomes" id="UP000039660"/>
    </source>
</evidence>
<dbReference type="Proteomes" id="UP000039660">
    <property type="component" value="Unassembled WGS sequence"/>
</dbReference>
<name>A0A0T7GFM4_NEOGA</name>
<evidence type="ECO:0000256" key="1">
    <source>
        <dbReference type="SAM" id="SignalP"/>
    </source>
</evidence>
<feature type="signal peptide" evidence="1">
    <location>
        <begin position="1"/>
        <end position="36"/>
    </location>
</feature>
<protein>
    <submittedName>
        <fullName evidence="2">Uncharacterized protein</fullName>
    </submittedName>
</protein>
<organism evidence="2 3">
    <name type="scientific">Neorhizobium galegae bv. officinalis</name>
    <dbReference type="NCBI Taxonomy" id="323656"/>
    <lineage>
        <taxon>Bacteria</taxon>
        <taxon>Pseudomonadati</taxon>
        <taxon>Pseudomonadota</taxon>
        <taxon>Alphaproteobacteria</taxon>
        <taxon>Hyphomicrobiales</taxon>
        <taxon>Rhizobiaceae</taxon>
        <taxon>Rhizobium/Agrobacterium group</taxon>
        <taxon>Neorhizobium</taxon>
    </lineage>
</organism>
<sequence length="200" mass="21790">MVFNMTFGIRIIRILANLLRRSAFMAAICISLPAHGMEDPVSGLKINLGSGFVIKRDSAKDPVYDVLFGIDPASGQPPPVGTSSYLCGVTFRSDPQNVGFTQPQINAMILDEKWSVQARRSLSASIELETASAFEIDDISGVEFIGVPKTGPDHANVRLMMSMLETPKGRTTVTCATTKASFNDVMPMFHRIRDAISPPR</sequence>
<feature type="chain" id="PRO_5006683151" evidence="1">
    <location>
        <begin position="37"/>
        <end position="200"/>
    </location>
</feature>
<dbReference type="RefSeq" id="WP_046632273.1">
    <property type="nucleotide sequence ID" value="NZ_CCRK01000002.1"/>
</dbReference>
<gene>
    <name evidence="2" type="ORF">NGAL_HAMBI1189_12260</name>
</gene>
<dbReference type="AlphaFoldDB" id="A0A0T7GFM4"/>
<accession>A0A0T7GFM4</accession>
<reference evidence="2 3" key="1">
    <citation type="submission" date="2014-08" db="EMBL/GenBank/DDBJ databases">
        <authorList>
            <person name="Chen Y.-H."/>
        </authorList>
    </citation>
    <scope>NUCLEOTIDE SEQUENCE [LARGE SCALE GENOMIC DNA]</scope>
</reference>
<dbReference type="EMBL" id="CCRK01000002">
    <property type="protein sequence ID" value="CDZ46079.1"/>
    <property type="molecule type" value="Genomic_DNA"/>
</dbReference>
<proteinExistence type="predicted"/>